<evidence type="ECO:0000313" key="2">
    <source>
        <dbReference type="Proteomes" id="UP001146120"/>
    </source>
</evidence>
<reference evidence="1" key="2">
    <citation type="journal article" date="2023" name="Microbiol Resour">
        <title>Decontamination and Annotation of the Draft Genome Sequence of the Oomycete Lagenidium giganteum ARSEF 373.</title>
        <authorList>
            <person name="Morgan W.R."/>
            <person name="Tartar A."/>
        </authorList>
    </citation>
    <scope>NUCLEOTIDE SEQUENCE</scope>
    <source>
        <strain evidence="1">ARSEF 373</strain>
    </source>
</reference>
<dbReference type="AlphaFoldDB" id="A0AAV2ZEF2"/>
<comment type="caution">
    <text evidence="1">The sequence shown here is derived from an EMBL/GenBank/DDBJ whole genome shotgun (WGS) entry which is preliminary data.</text>
</comment>
<reference evidence="1" key="1">
    <citation type="submission" date="2022-11" db="EMBL/GenBank/DDBJ databases">
        <authorList>
            <person name="Morgan W.R."/>
            <person name="Tartar A."/>
        </authorList>
    </citation>
    <scope>NUCLEOTIDE SEQUENCE</scope>
    <source>
        <strain evidence="1">ARSEF 373</strain>
    </source>
</reference>
<proteinExistence type="predicted"/>
<evidence type="ECO:0000313" key="1">
    <source>
        <dbReference type="EMBL" id="DBA03872.1"/>
    </source>
</evidence>
<gene>
    <name evidence="1" type="ORF">N0F65_004562</name>
</gene>
<keyword evidence="2" id="KW-1185">Reference proteome</keyword>
<dbReference type="Proteomes" id="UP001146120">
    <property type="component" value="Unassembled WGS sequence"/>
</dbReference>
<organism evidence="1 2">
    <name type="scientific">Lagenidium giganteum</name>
    <dbReference type="NCBI Taxonomy" id="4803"/>
    <lineage>
        <taxon>Eukaryota</taxon>
        <taxon>Sar</taxon>
        <taxon>Stramenopiles</taxon>
        <taxon>Oomycota</taxon>
        <taxon>Peronosporomycetes</taxon>
        <taxon>Pythiales</taxon>
        <taxon>Pythiaceae</taxon>
    </lineage>
</organism>
<name>A0AAV2ZEF2_9STRA</name>
<sequence>MTFVCADDINFKSLWRRLAKKGWKARKPTGLATQLTYVLPVRDPRGNEGEGYLVGERPVTEMYLRPFRPASTSGK</sequence>
<accession>A0AAV2ZEF2</accession>
<protein>
    <submittedName>
        <fullName evidence="1">Uncharacterized protein</fullName>
    </submittedName>
</protein>
<dbReference type="EMBL" id="DAKRPA010000014">
    <property type="protein sequence ID" value="DBA03872.1"/>
    <property type="molecule type" value="Genomic_DNA"/>
</dbReference>